<evidence type="ECO:0000256" key="11">
    <source>
        <dbReference type="SAM" id="SignalP"/>
    </source>
</evidence>
<comment type="pathway">
    <text evidence="2">Secondary metabolite biosynthesis.</text>
</comment>
<name>A0A9P5TIQ0_GYMJU</name>
<feature type="signal peptide" evidence="11">
    <location>
        <begin position="1"/>
        <end position="20"/>
    </location>
</feature>
<reference evidence="12" key="1">
    <citation type="submission" date="2020-11" db="EMBL/GenBank/DDBJ databases">
        <authorList>
            <consortium name="DOE Joint Genome Institute"/>
            <person name="Ahrendt S."/>
            <person name="Riley R."/>
            <person name="Andreopoulos W."/>
            <person name="LaButti K."/>
            <person name="Pangilinan J."/>
            <person name="Ruiz-duenas F.J."/>
            <person name="Barrasa J.M."/>
            <person name="Sanchez-Garcia M."/>
            <person name="Camarero S."/>
            <person name="Miyauchi S."/>
            <person name="Serrano A."/>
            <person name="Linde D."/>
            <person name="Babiker R."/>
            <person name="Drula E."/>
            <person name="Ayuso-Fernandez I."/>
            <person name="Pacheco R."/>
            <person name="Padilla G."/>
            <person name="Ferreira P."/>
            <person name="Barriuso J."/>
            <person name="Kellner H."/>
            <person name="Castanera R."/>
            <person name="Alfaro M."/>
            <person name="Ramirez L."/>
            <person name="Pisabarro A.G."/>
            <person name="Kuo A."/>
            <person name="Tritt A."/>
            <person name="Lipzen A."/>
            <person name="He G."/>
            <person name="Yan M."/>
            <person name="Ng V."/>
            <person name="Cullen D."/>
            <person name="Martin F."/>
            <person name="Rosso M.-N."/>
            <person name="Henrissat B."/>
            <person name="Hibbett D."/>
            <person name="Martinez A.T."/>
            <person name="Grigoriev I.V."/>
        </authorList>
    </citation>
    <scope>NUCLEOTIDE SEQUENCE</scope>
    <source>
        <strain evidence="12">AH 44721</strain>
    </source>
</reference>
<sequence length="513" mass="57857">MEKVALLLAGGLLIWTLILQRQQKHPPLPPGPPADPIIGHLRMIPKDDPGGFFYELSKKYGKIAHLRIPGRTMIILNSAQAAMDLLDKRSGIYSDRITSHVFELMGWAYNVGFFSYGERFRKHRRMLNDYLNHKKCQSYLPLQALEGRRLVQNLLYNPDRFGDHLNRFSTSLILRIAYGHEIVSGDDPFLKIVSDVEHCLSECAAPGSNLVDLMPISYFNGLNEGLFLIVKDLPSWFPGTYPANQARSYRHFIDLMHDYPVEHVQKQMVEGTAQASFLRNHLEGLQREGSDYPYTADDIKGVAAVMYTGGADTTWSTLSIFMLAMVLYPSVQAQAQEEIDESIGRDRLPNFNDRPNLPYIEGVLQETYRWNNTAPTGIPHCSMEDDIYNGMFIPKGSVIVANTRGITLDGDVYKEPRIFDPSRYLRGEPYPVGHFGFGRRICPGRHLADSSVWIAIASILAVFNISPVEEADGTPILPKEEFISGIASHPKPFKCRIVPRNEKARANAENGYD</sequence>
<keyword evidence="7 9" id="KW-0408">Iron</keyword>
<feature type="chain" id="PRO_5040486849" evidence="11">
    <location>
        <begin position="21"/>
        <end position="513"/>
    </location>
</feature>
<evidence type="ECO:0000256" key="4">
    <source>
        <dbReference type="ARBA" id="ARBA00022617"/>
    </source>
</evidence>
<evidence type="ECO:0000256" key="1">
    <source>
        <dbReference type="ARBA" id="ARBA00001971"/>
    </source>
</evidence>
<dbReference type="OrthoDB" id="2789670at2759"/>
<organism evidence="12 13">
    <name type="scientific">Gymnopilus junonius</name>
    <name type="common">Spectacular rustgill mushroom</name>
    <name type="synonym">Gymnopilus spectabilis subsp. junonius</name>
    <dbReference type="NCBI Taxonomy" id="109634"/>
    <lineage>
        <taxon>Eukaryota</taxon>
        <taxon>Fungi</taxon>
        <taxon>Dikarya</taxon>
        <taxon>Basidiomycota</taxon>
        <taxon>Agaricomycotina</taxon>
        <taxon>Agaricomycetes</taxon>
        <taxon>Agaricomycetidae</taxon>
        <taxon>Agaricales</taxon>
        <taxon>Agaricineae</taxon>
        <taxon>Hymenogastraceae</taxon>
        <taxon>Gymnopilus</taxon>
    </lineage>
</organism>
<keyword evidence="4 9" id="KW-0349">Heme</keyword>
<feature type="binding site" description="axial binding residue" evidence="9">
    <location>
        <position position="442"/>
    </location>
    <ligand>
        <name>heme</name>
        <dbReference type="ChEBI" id="CHEBI:30413"/>
    </ligand>
    <ligandPart>
        <name>Fe</name>
        <dbReference type="ChEBI" id="CHEBI:18248"/>
    </ligandPart>
</feature>
<dbReference type="PRINTS" id="PR00463">
    <property type="entry name" value="EP450I"/>
</dbReference>
<dbReference type="InterPro" id="IPR050364">
    <property type="entry name" value="Cytochrome_P450_fung"/>
</dbReference>
<dbReference type="GO" id="GO:0020037">
    <property type="term" value="F:heme binding"/>
    <property type="evidence" value="ECO:0007669"/>
    <property type="project" value="InterPro"/>
</dbReference>
<protein>
    <submittedName>
        <fullName evidence="12">Cytochrome P450</fullName>
    </submittedName>
</protein>
<keyword evidence="6 10" id="KW-0560">Oxidoreductase</keyword>
<comment type="cofactor">
    <cofactor evidence="1 9">
        <name>heme</name>
        <dbReference type="ChEBI" id="CHEBI:30413"/>
    </cofactor>
</comment>
<dbReference type="Proteomes" id="UP000724874">
    <property type="component" value="Unassembled WGS sequence"/>
</dbReference>
<dbReference type="GO" id="GO:0005506">
    <property type="term" value="F:iron ion binding"/>
    <property type="evidence" value="ECO:0007669"/>
    <property type="project" value="InterPro"/>
</dbReference>
<keyword evidence="11" id="KW-0732">Signal</keyword>
<evidence type="ECO:0000256" key="8">
    <source>
        <dbReference type="ARBA" id="ARBA00023033"/>
    </source>
</evidence>
<dbReference type="GO" id="GO:0016705">
    <property type="term" value="F:oxidoreductase activity, acting on paired donors, with incorporation or reduction of molecular oxygen"/>
    <property type="evidence" value="ECO:0007669"/>
    <property type="project" value="InterPro"/>
</dbReference>
<gene>
    <name evidence="12" type="ORF">CPB84DRAFT_1750153</name>
</gene>
<dbReference type="InterPro" id="IPR017972">
    <property type="entry name" value="Cyt_P450_CS"/>
</dbReference>
<keyword evidence="5 9" id="KW-0479">Metal-binding</keyword>
<dbReference type="InterPro" id="IPR001128">
    <property type="entry name" value="Cyt_P450"/>
</dbReference>
<dbReference type="Pfam" id="PF00067">
    <property type="entry name" value="p450"/>
    <property type="match status" value="1"/>
</dbReference>
<dbReference type="AlphaFoldDB" id="A0A9P5TIQ0"/>
<evidence type="ECO:0000256" key="2">
    <source>
        <dbReference type="ARBA" id="ARBA00005179"/>
    </source>
</evidence>
<dbReference type="EMBL" id="JADNYJ010000101">
    <property type="protein sequence ID" value="KAF8885565.1"/>
    <property type="molecule type" value="Genomic_DNA"/>
</dbReference>
<dbReference type="Gene3D" id="1.10.630.10">
    <property type="entry name" value="Cytochrome P450"/>
    <property type="match status" value="1"/>
</dbReference>
<dbReference type="InterPro" id="IPR036396">
    <property type="entry name" value="Cyt_P450_sf"/>
</dbReference>
<proteinExistence type="inferred from homology"/>
<dbReference type="CDD" id="cd11065">
    <property type="entry name" value="CYP64-like"/>
    <property type="match status" value="1"/>
</dbReference>
<comment type="caution">
    <text evidence="12">The sequence shown here is derived from an EMBL/GenBank/DDBJ whole genome shotgun (WGS) entry which is preliminary data.</text>
</comment>
<evidence type="ECO:0000313" key="12">
    <source>
        <dbReference type="EMBL" id="KAF8885565.1"/>
    </source>
</evidence>
<dbReference type="PANTHER" id="PTHR46300:SF7">
    <property type="entry name" value="P450, PUTATIVE (EUROFUNG)-RELATED"/>
    <property type="match status" value="1"/>
</dbReference>
<evidence type="ECO:0000256" key="3">
    <source>
        <dbReference type="ARBA" id="ARBA00010617"/>
    </source>
</evidence>
<dbReference type="PROSITE" id="PS00086">
    <property type="entry name" value="CYTOCHROME_P450"/>
    <property type="match status" value="1"/>
</dbReference>
<evidence type="ECO:0000256" key="9">
    <source>
        <dbReference type="PIRSR" id="PIRSR602401-1"/>
    </source>
</evidence>
<evidence type="ECO:0000256" key="7">
    <source>
        <dbReference type="ARBA" id="ARBA00023004"/>
    </source>
</evidence>
<evidence type="ECO:0000256" key="5">
    <source>
        <dbReference type="ARBA" id="ARBA00022723"/>
    </source>
</evidence>
<keyword evidence="13" id="KW-1185">Reference proteome</keyword>
<accession>A0A9P5TIQ0</accession>
<comment type="similarity">
    <text evidence="3 10">Belongs to the cytochrome P450 family.</text>
</comment>
<evidence type="ECO:0000256" key="10">
    <source>
        <dbReference type="RuleBase" id="RU000461"/>
    </source>
</evidence>
<keyword evidence="8 10" id="KW-0503">Monooxygenase</keyword>
<evidence type="ECO:0000313" key="13">
    <source>
        <dbReference type="Proteomes" id="UP000724874"/>
    </source>
</evidence>
<dbReference type="SUPFAM" id="SSF48264">
    <property type="entry name" value="Cytochrome P450"/>
    <property type="match status" value="1"/>
</dbReference>
<dbReference type="PANTHER" id="PTHR46300">
    <property type="entry name" value="P450, PUTATIVE (EUROFUNG)-RELATED-RELATED"/>
    <property type="match status" value="1"/>
</dbReference>
<evidence type="ECO:0000256" key="6">
    <source>
        <dbReference type="ARBA" id="ARBA00023002"/>
    </source>
</evidence>
<dbReference type="GO" id="GO:0004497">
    <property type="term" value="F:monooxygenase activity"/>
    <property type="evidence" value="ECO:0007669"/>
    <property type="project" value="UniProtKB-KW"/>
</dbReference>
<dbReference type="InterPro" id="IPR002401">
    <property type="entry name" value="Cyt_P450_E_grp-I"/>
</dbReference>